<organism evidence="1 2">
    <name type="scientific">Menidia menidia</name>
    <name type="common">Atlantic silverside</name>
    <dbReference type="NCBI Taxonomy" id="238744"/>
    <lineage>
        <taxon>Eukaryota</taxon>
        <taxon>Metazoa</taxon>
        <taxon>Chordata</taxon>
        <taxon>Craniata</taxon>
        <taxon>Vertebrata</taxon>
        <taxon>Euteleostomi</taxon>
        <taxon>Actinopterygii</taxon>
        <taxon>Neopterygii</taxon>
        <taxon>Teleostei</taxon>
        <taxon>Neoteleostei</taxon>
        <taxon>Acanthomorphata</taxon>
        <taxon>Ovalentaria</taxon>
        <taxon>Atherinomorphae</taxon>
        <taxon>Atheriniformes</taxon>
        <taxon>Atherinopsidae</taxon>
        <taxon>Menidiinae</taxon>
        <taxon>Menidia</taxon>
    </lineage>
</organism>
<proteinExistence type="predicted"/>
<dbReference type="EMBL" id="CAJRST010011112">
    <property type="protein sequence ID" value="CAG5917547.1"/>
    <property type="molecule type" value="Genomic_DNA"/>
</dbReference>
<keyword evidence="2" id="KW-1185">Reference proteome</keyword>
<dbReference type="Proteomes" id="UP000677803">
    <property type="component" value="Unassembled WGS sequence"/>
</dbReference>
<comment type="caution">
    <text evidence="1">The sequence shown here is derived from an EMBL/GenBank/DDBJ whole genome shotgun (WGS) entry which is preliminary data.</text>
</comment>
<sequence length="91" mass="10303">MRQLRAVYPEKAVYTQQVGPGCCFGALALMLRFYFQVPGLERVQSEPKWSRDQTPMPPTSSLLGSRISMQMKSSLAPRRRSSLRKALDLLS</sequence>
<evidence type="ECO:0000313" key="2">
    <source>
        <dbReference type="Proteomes" id="UP000677803"/>
    </source>
</evidence>
<dbReference type="AlphaFoldDB" id="A0A8S4AV46"/>
<dbReference type="OrthoDB" id="8770806at2759"/>
<protein>
    <submittedName>
        <fullName evidence="1">(Atlantic silverside) hypothetical protein</fullName>
    </submittedName>
</protein>
<reference evidence="1" key="1">
    <citation type="submission" date="2021-05" db="EMBL/GenBank/DDBJ databases">
        <authorList>
            <person name="Tigano A."/>
        </authorList>
    </citation>
    <scope>NUCLEOTIDE SEQUENCE</scope>
</reference>
<accession>A0A8S4AV46</accession>
<name>A0A8S4AV46_9TELE</name>
<gene>
    <name evidence="1" type="ORF">MMEN_LOCUS10087</name>
</gene>
<evidence type="ECO:0000313" key="1">
    <source>
        <dbReference type="EMBL" id="CAG5917547.1"/>
    </source>
</evidence>